<dbReference type="InterPro" id="IPR015943">
    <property type="entry name" value="WD40/YVTN_repeat-like_dom_sf"/>
</dbReference>
<gene>
    <name evidence="3" type="ORF">HOV93_06170</name>
</gene>
<dbReference type="RefSeq" id="WP_207394938.1">
    <property type="nucleotide sequence ID" value="NZ_JABRWO010000001.1"/>
</dbReference>
<accession>A0A7V9A5Q6</accession>
<evidence type="ECO:0000256" key="1">
    <source>
        <dbReference type="SAM" id="MobiDB-lite"/>
    </source>
</evidence>
<protein>
    <submittedName>
        <fullName evidence="3">Uncharacterized protein</fullName>
    </submittedName>
</protein>
<evidence type="ECO:0000313" key="4">
    <source>
        <dbReference type="Proteomes" id="UP000551616"/>
    </source>
</evidence>
<feature type="region of interest" description="Disordered" evidence="1">
    <location>
        <begin position="273"/>
        <end position="292"/>
    </location>
</feature>
<sequence>MNHKLSLWHFTTLLMGFALAVPMQAEEASTDGTPVMRILWQDREGKTLRWGQFSKVDSQIEFTKHDAVEGFPQLDAERNELVQMERIGRVVVVGIRDDDQGKYQSGWAALDMGVRSHSHGDHDDHDYREPPHVIASVVDQSQGNPAHLYQYDGEFFLANDKRDGFTQLSPLHLLRQDDKKHGQFRRGGGGHITLAAIDGKVAYSTWSSRDEKKSGLIDVSDLSKTGEDAIAYSFQLPVGGLHGATANEGRVFFAPSDGIYYVDADVNLKQSPESVEPQHLSFGKAEDSERPNRTGAFTTHRNWVLCNTGKHDKAALCLIDAAAQQPSVIKLPIDTPDGLSLTTPATVVTSAGKRYAFLFQDRKEGDVAEQLVVVDLDPNADRDLSDAKVVKHLPVGPSQVTGHYGHHEIDFDADGRWAVVTNPGSGKLQLLSLNDLEFRGEYEVGGMPTKVLCVGGEQTHH</sequence>
<keyword evidence="2" id="KW-0732">Signal</keyword>
<evidence type="ECO:0000313" key="3">
    <source>
        <dbReference type="EMBL" id="MBA2113468.1"/>
    </source>
</evidence>
<dbReference type="InterPro" id="IPR011045">
    <property type="entry name" value="N2O_reductase_N"/>
</dbReference>
<evidence type="ECO:0000256" key="2">
    <source>
        <dbReference type="SAM" id="SignalP"/>
    </source>
</evidence>
<dbReference type="Gene3D" id="2.130.10.10">
    <property type="entry name" value="YVTN repeat-like/Quinoprotein amine dehydrogenase"/>
    <property type="match status" value="1"/>
</dbReference>
<keyword evidence="4" id="KW-1185">Reference proteome</keyword>
<dbReference type="EMBL" id="JABRWO010000001">
    <property type="protein sequence ID" value="MBA2113468.1"/>
    <property type="molecule type" value="Genomic_DNA"/>
</dbReference>
<proteinExistence type="predicted"/>
<feature type="chain" id="PRO_5031561230" evidence="2">
    <location>
        <begin position="21"/>
        <end position="461"/>
    </location>
</feature>
<comment type="caution">
    <text evidence="3">The sequence shown here is derived from an EMBL/GenBank/DDBJ whole genome shotgun (WGS) entry which is preliminary data.</text>
</comment>
<organism evidence="3 4">
    <name type="scientific">Bremerella alba</name>
    <dbReference type="NCBI Taxonomy" id="980252"/>
    <lineage>
        <taxon>Bacteria</taxon>
        <taxon>Pseudomonadati</taxon>
        <taxon>Planctomycetota</taxon>
        <taxon>Planctomycetia</taxon>
        <taxon>Pirellulales</taxon>
        <taxon>Pirellulaceae</taxon>
        <taxon>Bremerella</taxon>
    </lineage>
</organism>
<feature type="signal peptide" evidence="2">
    <location>
        <begin position="1"/>
        <end position="20"/>
    </location>
</feature>
<reference evidence="3 4" key="1">
    <citation type="submission" date="2020-05" db="EMBL/GenBank/DDBJ databases">
        <title>Bremerella alba sp. nov., a novel planctomycete isolated from the surface of the macroalga Fucus spiralis.</title>
        <authorList>
            <person name="Godinho O."/>
            <person name="Botelho R."/>
            <person name="Albuquerque L."/>
            <person name="Wiegand S."/>
            <person name="Da Costa M.S."/>
            <person name="Lobo-Da-Cunha A."/>
            <person name="Jogler C."/>
            <person name="Lage O.M."/>
        </authorList>
    </citation>
    <scope>NUCLEOTIDE SEQUENCE [LARGE SCALE GENOMIC DNA]</scope>
    <source>
        <strain evidence="3 4">FF15</strain>
    </source>
</reference>
<dbReference type="Proteomes" id="UP000551616">
    <property type="component" value="Unassembled WGS sequence"/>
</dbReference>
<name>A0A7V9A5Q6_9BACT</name>
<dbReference type="SUPFAM" id="SSF50974">
    <property type="entry name" value="Nitrous oxide reductase, N-terminal domain"/>
    <property type="match status" value="1"/>
</dbReference>
<dbReference type="AlphaFoldDB" id="A0A7V9A5Q6"/>